<dbReference type="Pfam" id="PF05746">
    <property type="entry name" value="DALR_1"/>
    <property type="match status" value="1"/>
</dbReference>
<evidence type="ECO:0000256" key="5">
    <source>
        <dbReference type="ARBA" id="ARBA00022741"/>
    </source>
</evidence>
<keyword evidence="6 10" id="KW-0067">ATP-binding</keyword>
<evidence type="ECO:0000313" key="13">
    <source>
        <dbReference type="Proteomes" id="UP000295066"/>
    </source>
</evidence>
<keyword evidence="4 10" id="KW-0436">Ligase</keyword>
<evidence type="ECO:0000313" key="12">
    <source>
        <dbReference type="EMBL" id="TDY58316.1"/>
    </source>
</evidence>
<organism evidence="12 13">
    <name type="scientific">Aminivibrio pyruvatiphilus</name>
    <dbReference type="NCBI Taxonomy" id="1005740"/>
    <lineage>
        <taxon>Bacteria</taxon>
        <taxon>Thermotogati</taxon>
        <taxon>Synergistota</taxon>
        <taxon>Synergistia</taxon>
        <taxon>Synergistales</taxon>
        <taxon>Aminobacteriaceae</taxon>
        <taxon>Aminivibrio</taxon>
    </lineage>
</organism>
<name>A0A4R8M535_9BACT</name>
<dbReference type="HAMAP" id="MF_00255">
    <property type="entry name" value="Gly_tRNA_synth_beta"/>
    <property type="match status" value="1"/>
</dbReference>
<comment type="subcellular location">
    <subcellularLocation>
        <location evidence="1 10">Cytoplasm</location>
    </subcellularLocation>
</comment>
<evidence type="ECO:0000256" key="4">
    <source>
        <dbReference type="ARBA" id="ARBA00022598"/>
    </source>
</evidence>
<dbReference type="GO" id="GO:0004820">
    <property type="term" value="F:glycine-tRNA ligase activity"/>
    <property type="evidence" value="ECO:0007669"/>
    <property type="project" value="UniProtKB-UniRule"/>
</dbReference>
<dbReference type="OrthoDB" id="9775440at2"/>
<protein>
    <recommendedName>
        <fullName evidence="10">Glycine--tRNA ligase beta subunit</fullName>
        <ecNumber evidence="10">6.1.1.14</ecNumber>
    </recommendedName>
    <alternativeName>
        <fullName evidence="10">Glycyl-tRNA synthetase beta subunit</fullName>
        <shortName evidence="10">GlyRS</shortName>
    </alternativeName>
</protein>
<dbReference type="EC" id="6.1.1.14" evidence="10"/>
<keyword evidence="8 10" id="KW-0030">Aminoacyl-tRNA synthetase</keyword>
<feature type="domain" description="DALR anticodon binding" evidence="11">
    <location>
        <begin position="580"/>
        <end position="673"/>
    </location>
</feature>
<dbReference type="GO" id="GO:0005524">
    <property type="term" value="F:ATP binding"/>
    <property type="evidence" value="ECO:0007669"/>
    <property type="project" value="UniProtKB-UniRule"/>
</dbReference>
<accession>A0A4R8M535</accession>
<dbReference type="Proteomes" id="UP000295066">
    <property type="component" value="Unassembled WGS sequence"/>
</dbReference>
<proteinExistence type="inferred from homology"/>
<dbReference type="PRINTS" id="PR01045">
    <property type="entry name" value="TRNASYNTHGB"/>
</dbReference>
<keyword evidence="3 10" id="KW-0963">Cytoplasm</keyword>
<comment type="subunit">
    <text evidence="10">Tetramer of two alpha and two beta subunits.</text>
</comment>
<evidence type="ECO:0000259" key="11">
    <source>
        <dbReference type="Pfam" id="PF05746"/>
    </source>
</evidence>
<gene>
    <name evidence="10" type="primary">glyS</name>
    <name evidence="12" type="ORF">C8D99_1147</name>
</gene>
<dbReference type="RefSeq" id="WP_133958039.1">
    <property type="nucleotide sequence ID" value="NZ_SORI01000014.1"/>
</dbReference>
<comment type="caution">
    <text evidence="12">The sequence shown here is derived from an EMBL/GenBank/DDBJ whole genome shotgun (WGS) entry which is preliminary data.</text>
</comment>
<keyword evidence="13" id="KW-1185">Reference proteome</keyword>
<keyword evidence="7 10" id="KW-0648">Protein biosynthesis</keyword>
<dbReference type="InterPro" id="IPR009080">
    <property type="entry name" value="tRNAsynth_Ia_anticodon-bd"/>
</dbReference>
<dbReference type="InterPro" id="IPR006194">
    <property type="entry name" value="Gly-tRNA-synth_heterodimer"/>
</dbReference>
<dbReference type="GO" id="GO:0004814">
    <property type="term" value="F:arginine-tRNA ligase activity"/>
    <property type="evidence" value="ECO:0007669"/>
    <property type="project" value="InterPro"/>
</dbReference>
<evidence type="ECO:0000256" key="8">
    <source>
        <dbReference type="ARBA" id="ARBA00023146"/>
    </source>
</evidence>
<keyword evidence="5 10" id="KW-0547">Nucleotide-binding</keyword>
<evidence type="ECO:0000256" key="9">
    <source>
        <dbReference type="ARBA" id="ARBA00047937"/>
    </source>
</evidence>
<dbReference type="GO" id="GO:0006420">
    <property type="term" value="P:arginyl-tRNA aminoacylation"/>
    <property type="evidence" value="ECO:0007669"/>
    <property type="project" value="InterPro"/>
</dbReference>
<dbReference type="NCBIfam" id="TIGR00211">
    <property type="entry name" value="glyS"/>
    <property type="match status" value="1"/>
</dbReference>
<dbReference type="EMBL" id="SORI01000014">
    <property type="protein sequence ID" value="TDY58316.1"/>
    <property type="molecule type" value="Genomic_DNA"/>
</dbReference>
<evidence type="ECO:0000256" key="6">
    <source>
        <dbReference type="ARBA" id="ARBA00022840"/>
    </source>
</evidence>
<dbReference type="PANTHER" id="PTHR30075">
    <property type="entry name" value="GLYCYL-TRNA SYNTHETASE"/>
    <property type="match status" value="1"/>
</dbReference>
<dbReference type="PANTHER" id="PTHR30075:SF2">
    <property type="entry name" value="GLYCINE--TRNA LIGASE, CHLOROPLASTIC_MITOCHONDRIAL 2"/>
    <property type="match status" value="1"/>
</dbReference>
<comment type="similarity">
    <text evidence="2 10">Belongs to the class-II aminoacyl-tRNA synthetase family.</text>
</comment>
<dbReference type="PROSITE" id="PS50861">
    <property type="entry name" value="AA_TRNA_LIGASE_II_GLYAB"/>
    <property type="match status" value="1"/>
</dbReference>
<reference evidence="12 13" key="1">
    <citation type="submission" date="2019-03" db="EMBL/GenBank/DDBJ databases">
        <title>Genomic Encyclopedia of Type Strains, Phase IV (KMG-IV): sequencing the most valuable type-strain genomes for metagenomic binning, comparative biology and taxonomic classification.</title>
        <authorList>
            <person name="Goeker M."/>
        </authorList>
    </citation>
    <scope>NUCLEOTIDE SEQUENCE [LARGE SCALE GENOMIC DNA]</scope>
    <source>
        <strain evidence="12 13">DSM 25964</strain>
    </source>
</reference>
<dbReference type="GO" id="GO:0006426">
    <property type="term" value="P:glycyl-tRNA aminoacylation"/>
    <property type="evidence" value="ECO:0007669"/>
    <property type="project" value="UniProtKB-UniRule"/>
</dbReference>
<sequence>MVLKNILLEIGTEEIPSRFLPDTLEFLEKTARDDLASARIAFKSLSVFATPRRIALLVRDADERQSDLVNTFKGPAWNAAFDVNGNPTRAAHGFAKSRGVSIEQLTPTEVDGVRYACAEVSEPGGRSIDMLPELLPALIRKLVFPKNMYWDDPTVRFARPIRWILAMADREVIPFEYGGIRSGNSTVGHRFMGARNIVIGDAADFMDKLYDNYVILDQDKRRQKMLAGIASLEKDLDGSVELDPEVINENLYLVEYPVPFFGSFSRKYLEMPEEVLTTSMKKNQKYFSVRGKNGKLLPYFVGVSNNLASNMAVVREGNERVLRARLEDAAFFWGEDLRNPLAANVERLKNIVYQEKLGSLHDKIMTTRELALWLCGEMAMNDLVPVVDRAAFLAKADLVTNMVYEFPELQGLMGREYALRNGEPEKVARALYDQYLPKAAGSELPGEVPGAILGLAERTHVIVSCHKVGLEPSGSQDPYGLRRAARCINEIIWGLRLDVDVSRLAEQSMKLLSASPGTGEKVLAFLSQRLLMQVKEKGFGHELTSLAISVTGHRPLQVLRFLDVFSKLQGVEWFSNLVTSAVRVRNIISKSGGEAGTVDPALFARDAETALHGEIRRVLPLVDGAMEKQDWNGLAGYLAELSPFVTAFFDDVLVMDPDEKIKNNRIALLSMCSALFLKVGDVGVLKGA</sequence>
<evidence type="ECO:0000256" key="2">
    <source>
        <dbReference type="ARBA" id="ARBA00008226"/>
    </source>
</evidence>
<evidence type="ECO:0000256" key="10">
    <source>
        <dbReference type="HAMAP-Rule" id="MF_00255"/>
    </source>
</evidence>
<comment type="catalytic activity">
    <reaction evidence="9 10">
        <text>tRNA(Gly) + glycine + ATP = glycyl-tRNA(Gly) + AMP + diphosphate</text>
        <dbReference type="Rhea" id="RHEA:16013"/>
        <dbReference type="Rhea" id="RHEA-COMP:9664"/>
        <dbReference type="Rhea" id="RHEA-COMP:9683"/>
        <dbReference type="ChEBI" id="CHEBI:30616"/>
        <dbReference type="ChEBI" id="CHEBI:33019"/>
        <dbReference type="ChEBI" id="CHEBI:57305"/>
        <dbReference type="ChEBI" id="CHEBI:78442"/>
        <dbReference type="ChEBI" id="CHEBI:78522"/>
        <dbReference type="ChEBI" id="CHEBI:456215"/>
        <dbReference type="EC" id="6.1.1.14"/>
    </reaction>
</comment>
<dbReference type="SUPFAM" id="SSF47323">
    <property type="entry name" value="Anticodon-binding domain of a subclass of class I aminoacyl-tRNA synthetases"/>
    <property type="match status" value="1"/>
</dbReference>
<evidence type="ECO:0000256" key="7">
    <source>
        <dbReference type="ARBA" id="ARBA00022917"/>
    </source>
</evidence>
<dbReference type="InterPro" id="IPR015944">
    <property type="entry name" value="Gly-tRNA-synth_bsu"/>
</dbReference>
<dbReference type="GO" id="GO:0005829">
    <property type="term" value="C:cytosol"/>
    <property type="evidence" value="ECO:0007669"/>
    <property type="project" value="TreeGrafter"/>
</dbReference>
<dbReference type="InterPro" id="IPR008909">
    <property type="entry name" value="DALR_anticod-bd"/>
</dbReference>
<evidence type="ECO:0000256" key="3">
    <source>
        <dbReference type="ARBA" id="ARBA00022490"/>
    </source>
</evidence>
<dbReference type="Pfam" id="PF02092">
    <property type="entry name" value="tRNA_synt_2f"/>
    <property type="match status" value="1"/>
</dbReference>
<dbReference type="AlphaFoldDB" id="A0A4R8M535"/>
<evidence type="ECO:0000256" key="1">
    <source>
        <dbReference type="ARBA" id="ARBA00004496"/>
    </source>
</evidence>